<evidence type="ECO:0000313" key="4">
    <source>
        <dbReference type="EMBL" id="KAB8038885.1"/>
    </source>
</evidence>
<feature type="chain" id="PRO_5026862688" evidence="2">
    <location>
        <begin position="32"/>
        <end position="289"/>
    </location>
</feature>
<organism evidence="4 5">
    <name type="scientific">Silvanigrella paludirubra</name>
    <dbReference type="NCBI Taxonomy" id="2499159"/>
    <lineage>
        <taxon>Bacteria</taxon>
        <taxon>Pseudomonadati</taxon>
        <taxon>Bdellovibrionota</taxon>
        <taxon>Oligoflexia</taxon>
        <taxon>Silvanigrellales</taxon>
        <taxon>Silvanigrellaceae</taxon>
        <taxon>Silvanigrella</taxon>
    </lineage>
</organism>
<dbReference type="EMBL" id="WFLM01000003">
    <property type="protein sequence ID" value="KAB8038885.1"/>
    <property type="molecule type" value="Genomic_DNA"/>
</dbReference>
<dbReference type="InterPro" id="IPR052196">
    <property type="entry name" value="Bact_Kbp"/>
</dbReference>
<evidence type="ECO:0000256" key="1">
    <source>
        <dbReference type="SAM" id="MobiDB-lite"/>
    </source>
</evidence>
<dbReference type="Gene3D" id="3.10.350.10">
    <property type="entry name" value="LysM domain"/>
    <property type="match status" value="2"/>
</dbReference>
<comment type="caution">
    <text evidence="4">The sequence shown here is derived from an EMBL/GenBank/DDBJ whole genome shotgun (WGS) entry which is preliminary data.</text>
</comment>
<proteinExistence type="predicted"/>
<reference evidence="4 5" key="1">
    <citation type="submission" date="2019-10" db="EMBL/GenBank/DDBJ databases">
        <title>New species of Slilvanegrellaceae.</title>
        <authorList>
            <person name="Pitt A."/>
            <person name="Hahn M.W."/>
        </authorList>
    </citation>
    <scope>NUCLEOTIDE SEQUENCE [LARGE SCALE GENOMIC DNA]</scope>
    <source>
        <strain evidence="4 5">SP-Ram-0.45-NSY-1</strain>
    </source>
</reference>
<gene>
    <name evidence="4" type="ORF">GCL60_08490</name>
</gene>
<dbReference type="Pfam" id="PF01476">
    <property type="entry name" value="LysM"/>
    <property type="match status" value="2"/>
</dbReference>
<protein>
    <submittedName>
        <fullName evidence="4">LysM peptidoglycan-binding domain-containing protein</fullName>
    </submittedName>
</protein>
<sequence length="289" mass="32838">MKKNIMQNMASIYKKFKFVLLCSFFSLSLFGCMTSSKNDEDQLNQAQNQKVEELVNKESADFVEGLVPPSNQNILLPYYVQAGDNLGKISKKIYGDLKSWKKIAEINKIVDANKIYAGDVIYYQLDDKTKMFAEKYENAPRAKIIVKKGDTLSHISKAVFGRSKDWRVLWKENPQIANPDRIKEGTAVYFRPKALTADAGGYNIINKESESQPVKNINLNEDTKISNEEPIKQDLNAINDQNNTEQKAIDVKQDASKNELTEEEKNAIRKSSESNFVNPDDIPKNPKDD</sequence>
<dbReference type="RefSeq" id="WP_153420282.1">
    <property type="nucleotide sequence ID" value="NZ_WFLM01000003.1"/>
</dbReference>
<dbReference type="PANTHER" id="PTHR34700:SF4">
    <property type="entry name" value="PHAGE-LIKE ELEMENT PBSX PROTEIN XKDP"/>
    <property type="match status" value="1"/>
</dbReference>
<dbReference type="PANTHER" id="PTHR34700">
    <property type="entry name" value="POTASSIUM BINDING PROTEIN KBP"/>
    <property type="match status" value="1"/>
</dbReference>
<feature type="region of interest" description="Disordered" evidence="1">
    <location>
        <begin position="250"/>
        <end position="289"/>
    </location>
</feature>
<keyword evidence="5" id="KW-1185">Reference proteome</keyword>
<keyword evidence="2" id="KW-0732">Signal</keyword>
<dbReference type="Proteomes" id="UP000437748">
    <property type="component" value="Unassembled WGS sequence"/>
</dbReference>
<feature type="domain" description="LysM" evidence="3">
    <location>
        <begin position="76"/>
        <end position="123"/>
    </location>
</feature>
<dbReference type="InterPro" id="IPR036779">
    <property type="entry name" value="LysM_dom_sf"/>
</dbReference>
<feature type="signal peptide" evidence="2">
    <location>
        <begin position="1"/>
        <end position="31"/>
    </location>
</feature>
<evidence type="ECO:0000259" key="3">
    <source>
        <dbReference type="PROSITE" id="PS51782"/>
    </source>
</evidence>
<dbReference type="InterPro" id="IPR018392">
    <property type="entry name" value="LysM"/>
</dbReference>
<accession>A0A6N6VXU2</accession>
<feature type="domain" description="LysM" evidence="3">
    <location>
        <begin position="142"/>
        <end position="190"/>
    </location>
</feature>
<dbReference type="CDD" id="cd00118">
    <property type="entry name" value="LysM"/>
    <property type="match status" value="1"/>
</dbReference>
<evidence type="ECO:0000256" key="2">
    <source>
        <dbReference type="SAM" id="SignalP"/>
    </source>
</evidence>
<evidence type="ECO:0000313" key="5">
    <source>
        <dbReference type="Proteomes" id="UP000437748"/>
    </source>
</evidence>
<feature type="compositionally biased region" description="Basic and acidic residues" evidence="1">
    <location>
        <begin position="250"/>
        <end position="272"/>
    </location>
</feature>
<dbReference type="SMART" id="SM00257">
    <property type="entry name" value="LysM"/>
    <property type="match status" value="2"/>
</dbReference>
<dbReference type="PROSITE" id="PS51782">
    <property type="entry name" value="LYSM"/>
    <property type="match status" value="2"/>
</dbReference>
<dbReference type="AlphaFoldDB" id="A0A6N6VXU2"/>
<name>A0A6N6VXU2_9BACT</name>
<dbReference type="OrthoDB" id="5526765at2"/>
<dbReference type="PROSITE" id="PS51257">
    <property type="entry name" value="PROKAR_LIPOPROTEIN"/>
    <property type="match status" value="1"/>
</dbReference>